<dbReference type="SUPFAM" id="SSF52200">
    <property type="entry name" value="Toll/Interleukin receptor TIR domain"/>
    <property type="match status" value="1"/>
</dbReference>
<feature type="domain" description="PPIase cyclophilin-type" evidence="7">
    <location>
        <begin position="461"/>
        <end position="616"/>
    </location>
</feature>
<dbReference type="InterPro" id="IPR001680">
    <property type="entry name" value="WD40_rpt"/>
</dbReference>
<dbReference type="InterPro" id="IPR002130">
    <property type="entry name" value="Cyclophilin-type_PPIase_dom"/>
</dbReference>
<evidence type="ECO:0000313" key="9">
    <source>
        <dbReference type="EMBL" id="CAK8694571.1"/>
    </source>
</evidence>
<feature type="region of interest" description="Disordered" evidence="6">
    <location>
        <begin position="1"/>
        <end position="33"/>
    </location>
</feature>
<name>A0ABP0GS53_CLALP</name>
<dbReference type="InterPro" id="IPR035897">
    <property type="entry name" value="Toll_tir_struct_dom_sf"/>
</dbReference>
<dbReference type="PROSITE" id="PS50082">
    <property type="entry name" value="WD_REPEATS_2"/>
    <property type="match status" value="2"/>
</dbReference>
<keyword evidence="3" id="KW-0413">Isomerase</keyword>
<feature type="repeat" description="WD" evidence="5">
    <location>
        <begin position="99"/>
        <end position="140"/>
    </location>
</feature>
<gene>
    <name evidence="9" type="ORF">CVLEPA_LOCUS27933</name>
</gene>
<evidence type="ECO:0000256" key="5">
    <source>
        <dbReference type="PROSITE-ProRule" id="PRU00221"/>
    </source>
</evidence>
<evidence type="ECO:0000256" key="3">
    <source>
        <dbReference type="ARBA" id="ARBA00023235"/>
    </source>
</evidence>
<dbReference type="PRINTS" id="PR00153">
    <property type="entry name" value="CSAPPISMRASE"/>
</dbReference>
<dbReference type="SUPFAM" id="SSF50891">
    <property type="entry name" value="Cyclophilin-like"/>
    <property type="match status" value="1"/>
</dbReference>
<feature type="repeat" description="WD" evidence="5">
    <location>
        <begin position="56"/>
        <end position="87"/>
    </location>
</feature>
<evidence type="ECO:0000259" key="8">
    <source>
        <dbReference type="PROSITE" id="PS50104"/>
    </source>
</evidence>
<comment type="caution">
    <text evidence="9">The sequence shown here is derived from an EMBL/GenBank/DDBJ whole genome shotgun (WGS) entry which is preliminary data.</text>
</comment>
<dbReference type="PROSITE" id="PS50077">
    <property type="entry name" value="HEAT_REPEAT"/>
    <property type="match status" value="1"/>
</dbReference>
<dbReference type="Pfam" id="PF13676">
    <property type="entry name" value="TIR_2"/>
    <property type="match status" value="1"/>
</dbReference>
<dbReference type="InterPro" id="IPR016024">
    <property type="entry name" value="ARM-type_fold"/>
</dbReference>
<feature type="domain" description="TIR" evidence="8">
    <location>
        <begin position="652"/>
        <end position="787"/>
    </location>
</feature>
<dbReference type="EC" id="5.2.1.8" evidence="1"/>
<dbReference type="PROSITE" id="PS50104">
    <property type="entry name" value="TIR"/>
    <property type="match status" value="1"/>
</dbReference>
<dbReference type="PROSITE" id="PS50072">
    <property type="entry name" value="CSA_PPIASE_2"/>
    <property type="match status" value="1"/>
</dbReference>
<dbReference type="InterPro" id="IPR021133">
    <property type="entry name" value="HEAT_type_2"/>
</dbReference>
<feature type="region of interest" description="Disordered" evidence="6">
    <location>
        <begin position="620"/>
        <end position="648"/>
    </location>
</feature>
<dbReference type="Gene3D" id="3.40.50.10140">
    <property type="entry name" value="Toll/interleukin-1 receptor homology (TIR) domain"/>
    <property type="match status" value="1"/>
</dbReference>
<dbReference type="SUPFAM" id="SSF48371">
    <property type="entry name" value="ARM repeat"/>
    <property type="match status" value="1"/>
</dbReference>
<dbReference type="CDD" id="cd01927">
    <property type="entry name" value="cyclophilin_WD40"/>
    <property type="match status" value="1"/>
</dbReference>
<dbReference type="Gene3D" id="1.25.10.10">
    <property type="entry name" value="Leucine-rich Repeat Variant"/>
    <property type="match status" value="1"/>
</dbReference>
<evidence type="ECO:0000259" key="7">
    <source>
        <dbReference type="PROSITE" id="PS50072"/>
    </source>
</evidence>
<accession>A0ABP0GS53</accession>
<feature type="region of interest" description="Disordered" evidence="6">
    <location>
        <begin position="795"/>
        <end position="814"/>
    </location>
</feature>
<dbReference type="SUPFAM" id="SSF50978">
    <property type="entry name" value="WD40 repeat-like"/>
    <property type="match status" value="1"/>
</dbReference>
<dbReference type="InterPro" id="IPR036322">
    <property type="entry name" value="WD40_repeat_dom_sf"/>
</dbReference>
<dbReference type="InterPro" id="IPR011989">
    <property type="entry name" value="ARM-like"/>
</dbReference>
<dbReference type="InterPro" id="IPR015943">
    <property type="entry name" value="WD40/YVTN_repeat-like_dom_sf"/>
</dbReference>
<evidence type="ECO:0000256" key="6">
    <source>
        <dbReference type="SAM" id="MobiDB-lite"/>
    </source>
</evidence>
<dbReference type="Gene3D" id="2.130.10.10">
    <property type="entry name" value="YVTN repeat-like/Quinoprotein amine dehydrogenase"/>
    <property type="match status" value="2"/>
</dbReference>
<feature type="compositionally biased region" description="Basic and acidic residues" evidence="6">
    <location>
        <begin position="10"/>
        <end position="31"/>
    </location>
</feature>
<feature type="repeat" description="HEAT" evidence="4">
    <location>
        <begin position="967"/>
        <end position="1005"/>
    </location>
</feature>
<dbReference type="InterPro" id="IPR044666">
    <property type="entry name" value="Cyclophilin_A-like"/>
</dbReference>
<dbReference type="SMART" id="SM00320">
    <property type="entry name" value="WD40"/>
    <property type="match status" value="4"/>
</dbReference>
<proteinExistence type="predicted"/>
<dbReference type="PANTHER" id="PTHR45625">
    <property type="entry name" value="PEPTIDYL-PROLYL CIS-TRANS ISOMERASE-RELATED"/>
    <property type="match status" value="1"/>
</dbReference>
<evidence type="ECO:0000256" key="2">
    <source>
        <dbReference type="ARBA" id="ARBA00023110"/>
    </source>
</evidence>
<evidence type="ECO:0000256" key="4">
    <source>
        <dbReference type="PROSITE-ProRule" id="PRU00103"/>
    </source>
</evidence>
<keyword evidence="2" id="KW-0697">Rotamase</keyword>
<protein>
    <recommendedName>
        <fullName evidence="1">peptidylprolyl isomerase</fullName>
        <ecNumber evidence="1">5.2.1.8</ecNumber>
    </recommendedName>
</protein>
<dbReference type="Pfam" id="PF00400">
    <property type="entry name" value="WD40"/>
    <property type="match status" value="2"/>
</dbReference>
<evidence type="ECO:0000256" key="1">
    <source>
        <dbReference type="ARBA" id="ARBA00013194"/>
    </source>
</evidence>
<organism evidence="9 10">
    <name type="scientific">Clavelina lepadiformis</name>
    <name type="common">Light-bulb sea squirt</name>
    <name type="synonym">Ascidia lepadiformis</name>
    <dbReference type="NCBI Taxonomy" id="159417"/>
    <lineage>
        <taxon>Eukaryota</taxon>
        <taxon>Metazoa</taxon>
        <taxon>Chordata</taxon>
        <taxon>Tunicata</taxon>
        <taxon>Ascidiacea</taxon>
        <taxon>Aplousobranchia</taxon>
        <taxon>Clavelinidae</taxon>
        <taxon>Clavelina</taxon>
    </lineage>
</organism>
<dbReference type="InterPro" id="IPR029000">
    <property type="entry name" value="Cyclophilin-like_dom_sf"/>
</dbReference>
<dbReference type="Proteomes" id="UP001642483">
    <property type="component" value="Unassembled WGS sequence"/>
</dbReference>
<dbReference type="EMBL" id="CAWYQH010000141">
    <property type="protein sequence ID" value="CAK8694571.1"/>
    <property type="molecule type" value="Genomic_DNA"/>
</dbReference>
<reference evidence="9 10" key="1">
    <citation type="submission" date="2024-02" db="EMBL/GenBank/DDBJ databases">
        <authorList>
            <person name="Daric V."/>
            <person name="Darras S."/>
        </authorList>
    </citation>
    <scope>NUCLEOTIDE SEQUENCE [LARGE SCALE GENOMIC DNA]</scope>
</reference>
<keyword evidence="5" id="KW-0853">WD repeat</keyword>
<sequence>MASVRGSVKRTMDENGESKEEKSNVKIETEPKKRKTLEYEQSYLENIPDSDRYEKSYMHRDNVTQVCVTKTDFIITASQDGHVKFWKKSDQGIEFVKHFRAHLAPITSMAVSYNGELMCSVSSDEALKVFDVINFDMINMLKLGFKPSICEWVFSSGDRKALVSVAEVGKGTIRIYDGKGNSDPVHTINNLHGAEITCIKFNQVFKVAISSDKLGMLEYWTGQDKNYKFPEDTVKFKYKTDTDLYELAKHQTQALSIDVSSSGLLFACTAQDRCIRVFHFLTGKKSRVFNESLDTFVELQQNKAQLPNMEFGRRIAVERELEKSTKYFTHSNCIFDESGHFLLYSTMLGVKVINLHTNRCCRVIGKPEGIRVLNIAMIQSTSKYTKAALTVDMKASDNPGLQEITEDPSIFCTAYKKNRFYIFSRRSPDEADNTADRDVFNERPTKDEVMAAAQIQTEKRISENATIHTTMGDVVVKLFAIECPKATENFCVHSKNGYYNGHIFHRVIKGFMIQTGDPLGTGTGGKSIWGGEFEDEFNPSLRHDRPYTLSMANAGPNTNGSQFFITVVPTPWLDNKHTVFGRVVKGMEVVHSIASIKVHPKTDKPYDDVSIVNIAIKHKQPTPNQATPAPAIKQTPRPQISNKTADTKTEKKKYDIMISYSHQDVNMMHKVHNALQKEDISVWVDENALAPGAVFLREIGEAIVASKLFIVLLSKDSVTSKYCQDEVSLAYISNKDIFALSLLPYDEIAGVMDLGMRLTLSCVQWTFVNENPDQSLSTFVSSVKSALAKVSQETVEHTGGDTLARSDESTDEDHAPNLVMNRQAFKFRLQGKHDSTLSSASIPTIDSDVSAQFWESNFGNVKVVDWDKFTTVMKQHMESMWSQFSVSQDTIKHLITLMAKEMDVVNNKLLHKNYMLFCTKGKEVLALDEAIGLFAAAAVAVREVFQIDSSVRLTAIENLGDHKSKAVINVLLDLLYDENQDVRVVAAISLAHAASEIKKPKTRSEVMNG</sequence>
<dbReference type="Pfam" id="PF00160">
    <property type="entry name" value="Pro_isomerase"/>
    <property type="match status" value="1"/>
</dbReference>
<keyword evidence="10" id="KW-1185">Reference proteome</keyword>
<evidence type="ECO:0000313" key="10">
    <source>
        <dbReference type="Proteomes" id="UP001642483"/>
    </source>
</evidence>
<dbReference type="InterPro" id="IPR000157">
    <property type="entry name" value="TIR_dom"/>
</dbReference>
<dbReference type="Gene3D" id="2.40.100.10">
    <property type="entry name" value="Cyclophilin-like"/>
    <property type="match status" value="1"/>
</dbReference>
<feature type="compositionally biased region" description="Low complexity" evidence="6">
    <location>
        <begin position="621"/>
        <end position="631"/>
    </location>
</feature>
<dbReference type="PANTHER" id="PTHR45625:SF4">
    <property type="entry name" value="PEPTIDYLPROLYL ISOMERASE DOMAIN AND WD REPEAT-CONTAINING PROTEIN 1"/>
    <property type="match status" value="1"/>
</dbReference>